<dbReference type="Gene3D" id="3.40.50.1580">
    <property type="entry name" value="Nucleoside phosphorylase domain"/>
    <property type="match status" value="1"/>
</dbReference>
<keyword evidence="3" id="KW-0660">Purine salvage</keyword>
<dbReference type="InterPro" id="IPR000845">
    <property type="entry name" value="Nucleoside_phosphorylase_d"/>
</dbReference>
<evidence type="ECO:0000256" key="1">
    <source>
        <dbReference type="ARBA" id="ARBA00022676"/>
    </source>
</evidence>
<dbReference type="KEGG" id="mes:Meso_2403"/>
<comment type="similarity">
    <text evidence="3">Belongs to the PNP/MTAP phosphorylase family. MTAP subfamily.</text>
</comment>
<keyword evidence="1 3" id="KW-0328">Glycosyltransferase</keyword>
<evidence type="ECO:0000313" key="5">
    <source>
        <dbReference type="EMBL" id="ABG63788.1"/>
    </source>
</evidence>
<evidence type="ECO:0000256" key="3">
    <source>
        <dbReference type="HAMAP-Rule" id="MF_01963"/>
    </source>
</evidence>
<comment type="miscellaneous">
    <text evidence="3">Although this enzyme belongs to the family of MTA phosphorylases based on sequence homology, it lacks several conserved amino acids in the substrate binding pocket that confer specificity towards MTA.</text>
</comment>
<gene>
    <name evidence="5" type="ordered locus">Meso_2403</name>
</gene>
<dbReference type="AlphaFoldDB" id="Q11FN7"/>
<dbReference type="GO" id="GO:0005829">
    <property type="term" value="C:cytosol"/>
    <property type="evidence" value="ECO:0007669"/>
    <property type="project" value="TreeGrafter"/>
</dbReference>
<dbReference type="GO" id="GO:0017061">
    <property type="term" value="F:S-methyl-5-thioadenosine phosphorylase activity"/>
    <property type="evidence" value="ECO:0007669"/>
    <property type="project" value="InterPro"/>
</dbReference>
<comment type="function">
    <text evidence="3">Purine nucleoside phosphorylase involved in purine salvage.</text>
</comment>
<dbReference type="EC" id="2.4.2.1" evidence="3"/>
<comment type="pathway">
    <text evidence="3">Purine metabolism; purine nucleoside salvage.</text>
</comment>
<name>Q11FN7_CHESB</name>
<dbReference type="OrthoDB" id="1523230at2"/>
<dbReference type="CDD" id="cd09010">
    <property type="entry name" value="MTAP_SsMTAPII_like_MTIP"/>
    <property type="match status" value="1"/>
</dbReference>
<dbReference type="PANTHER" id="PTHR42679:SF2">
    <property type="entry name" value="S-METHYL-5'-THIOADENOSINE PHOSPHORYLASE"/>
    <property type="match status" value="1"/>
</dbReference>
<feature type="site" description="Important for substrate specificity" evidence="3">
    <location>
        <position position="164"/>
    </location>
</feature>
<comment type="caution">
    <text evidence="3">Lacks conserved residue(s) required for the propagation of feature annotation.</text>
</comment>
<feature type="site" description="Important for substrate specificity" evidence="3">
    <location>
        <position position="223"/>
    </location>
</feature>
<dbReference type="HAMAP" id="MF_01963">
    <property type="entry name" value="MTAP"/>
    <property type="match status" value="1"/>
</dbReference>
<dbReference type="HOGENOM" id="CLU_054456_0_2_5"/>
<dbReference type="STRING" id="266779.Meso_2403"/>
<dbReference type="InterPro" id="IPR010044">
    <property type="entry name" value="MTAP"/>
</dbReference>
<reference evidence="5" key="1">
    <citation type="submission" date="2006-06" db="EMBL/GenBank/DDBJ databases">
        <title>Complete sequence of chromosome of Chelativorans sp. BNC1.</title>
        <authorList>
            <consortium name="US DOE Joint Genome Institute"/>
            <person name="Copeland A."/>
            <person name="Lucas S."/>
            <person name="Lapidus A."/>
            <person name="Barry K."/>
            <person name="Detter J.C."/>
            <person name="Glavina del Rio T."/>
            <person name="Hammon N."/>
            <person name="Israni S."/>
            <person name="Dalin E."/>
            <person name="Tice H."/>
            <person name="Pitluck S."/>
            <person name="Chertkov O."/>
            <person name="Brettin T."/>
            <person name="Bruce D."/>
            <person name="Han C."/>
            <person name="Tapia R."/>
            <person name="Gilna P."/>
            <person name="Schmutz J."/>
            <person name="Larimer F."/>
            <person name="Land M."/>
            <person name="Hauser L."/>
            <person name="Kyrpides N."/>
            <person name="Mikhailova N."/>
            <person name="Richardson P."/>
        </authorList>
    </citation>
    <scope>NUCLEOTIDE SEQUENCE</scope>
    <source>
        <strain evidence="5">BNC1</strain>
    </source>
</reference>
<comment type="subunit">
    <text evidence="3">Homohexamer. Dimer of a homotrimer.</text>
</comment>
<dbReference type="SUPFAM" id="SSF53167">
    <property type="entry name" value="Purine and uridine phosphorylases"/>
    <property type="match status" value="1"/>
</dbReference>
<dbReference type="EMBL" id="CP000390">
    <property type="protein sequence ID" value="ABG63788.1"/>
    <property type="molecule type" value="Genomic_DNA"/>
</dbReference>
<comment type="catalytic activity">
    <reaction evidence="3">
        <text>a purine D-ribonucleoside + phosphate = a purine nucleobase + alpha-D-ribose 1-phosphate</text>
        <dbReference type="Rhea" id="RHEA:19805"/>
        <dbReference type="ChEBI" id="CHEBI:26386"/>
        <dbReference type="ChEBI" id="CHEBI:43474"/>
        <dbReference type="ChEBI" id="CHEBI:57720"/>
        <dbReference type="ChEBI" id="CHEBI:142355"/>
        <dbReference type="EC" id="2.4.2.1"/>
    </reaction>
</comment>
<dbReference type="eggNOG" id="COG0005">
    <property type="taxonomic scope" value="Bacteria"/>
</dbReference>
<accession>Q11FN7</accession>
<protein>
    <recommendedName>
        <fullName evidence="3">Purine nucleoside phosphorylase</fullName>
        <shortName evidence="3">PNP</shortName>
        <ecNumber evidence="3">2.4.2.1</ecNumber>
    </recommendedName>
</protein>
<feature type="domain" description="Nucleoside phosphorylase" evidence="4">
    <location>
        <begin position="24"/>
        <end position="212"/>
    </location>
</feature>
<dbReference type="PANTHER" id="PTHR42679">
    <property type="entry name" value="S-METHYL-5'-THIOADENOSINE PHOSPHORYLASE"/>
    <property type="match status" value="1"/>
</dbReference>
<organism evidence="5">
    <name type="scientific">Chelativorans sp. (strain BNC1)</name>
    <dbReference type="NCBI Taxonomy" id="266779"/>
    <lineage>
        <taxon>Bacteria</taxon>
        <taxon>Pseudomonadati</taxon>
        <taxon>Pseudomonadota</taxon>
        <taxon>Alphaproteobacteria</taxon>
        <taxon>Hyphomicrobiales</taxon>
        <taxon>Phyllobacteriaceae</taxon>
        <taxon>Chelativorans</taxon>
    </lineage>
</organism>
<dbReference type="InterPro" id="IPR035994">
    <property type="entry name" value="Nucleoside_phosphorylase_sf"/>
</dbReference>
<dbReference type="GO" id="GO:0006166">
    <property type="term" value="P:purine ribonucleoside salvage"/>
    <property type="evidence" value="ECO:0007669"/>
    <property type="project" value="UniProtKB-UniRule"/>
</dbReference>
<sequence length="276" mass="30060">MTQAPVGLITSAASENLLQDRRTEIVSTPWGDATILMGQIGGRDAAVNLRYGEKLTTPSHKINYQANLFALHELGVESIISQNAIGSVNPAIRPGDIVISDDFLDKTKSRAQSLFDESECWVRVDFTDPFCPRLRTNLIEAANRHSNRVIHRGTFVCTEGPRFETPAEIRAYAMEGGDIVGTPLVPEVIFARELEMCFASIAPVINFGAGMAPAVVHFGPGSMNEIYYKEGLHDLIEKTLIDAIAGVSGERTCACARALEGGFHGHPPAWLKRKIA</sequence>
<dbReference type="GO" id="GO:0019509">
    <property type="term" value="P:L-methionine salvage from methylthioadenosine"/>
    <property type="evidence" value="ECO:0007669"/>
    <property type="project" value="TreeGrafter"/>
</dbReference>
<proteinExistence type="inferred from homology"/>
<keyword evidence="2 3" id="KW-0808">Transferase</keyword>
<evidence type="ECO:0000259" key="4">
    <source>
        <dbReference type="Pfam" id="PF01048"/>
    </source>
</evidence>
<dbReference type="UniPathway" id="UPA00606"/>
<evidence type="ECO:0000256" key="2">
    <source>
        <dbReference type="ARBA" id="ARBA00022679"/>
    </source>
</evidence>
<dbReference type="Pfam" id="PF01048">
    <property type="entry name" value="PNP_UDP_1"/>
    <property type="match status" value="1"/>
</dbReference>